<dbReference type="Gene3D" id="3.90.180.10">
    <property type="entry name" value="Medium-chain alcohol dehydrogenases, catalytic domain"/>
    <property type="match status" value="1"/>
</dbReference>
<dbReference type="RefSeq" id="WP_096486092.1">
    <property type="nucleotide sequence ID" value="NZ_AP014809.1"/>
</dbReference>
<dbReference type="Pfam" id="PF08240">
    <property type="entry name" value="ADH_N"/>
    <property type="match status" value="1"/>
</dbReference>
<dbReference type="AlphaFoldDB" id="A0A160PH73"/>
<reference evidence="2 3" key="1">
    <citation type="journal article" date="2016" name="Genome Announc.">
        <title>Complete Genome Sequence of Methylobacterium populi P-1M, Isolated from Pink-Pigmented Household Biofilm.</title>
        <authorList>
            <person name="Morohoshi T."/>
            <person name="Ikeda T."/>
        </authorList>
    </citation>
    <scope>NUCLEOTIDE SEQUENCE [LARGE SCALE GENOMIC DNA]</scope>
    <source>
        <strain evidence="2 3">P-1M</strain>
    </source>
</reference>
<dbReference type="InterPro" id="IPR020843">
    <property type="entry name" value="ER"/>
</dbReference>
<dbReference type="OrthoDB" id="9790818at2"/>
<feature type="domain" description="Enoyl reductase (ER)" evidence="1">
    <location>
        <begin position="10"/>
        <end position="334"/>
    </location>
</feature>
<protein>
    <submittedName>
        <fullName evidence="2">Alcohol dehydrogenase</fullName>
    </submittedName>
</protein>
<evidence type="ECO:0000313" key="2">
    <source>
        <dbReference type="EMBL" id="BAU92075.1"/>
    </source>
</evidence>
<dbReference type="Gene3D" id="3.40.50.720">
    <property type="entry name" value="NAD(P)-binding Rossmann-like Domain"/>
    <property type="match status" value="1"/>
</dbReference>
<dbReference type="Proteomes" id="UP000218288">
    <property type="component" value="Chromosome"/>
</dbReference>
<dbReference type="PANTHER" id="PTHR45033">
    <property type="match status" value="1"/>
</dbReference>
<evidence type="ECO:0000313" key="3">
    <source>
        <dbReference type="Proteomes" id="UP000218288"/>
    </source>
</evidence>
<dbReference type="SUPFAM" id="SSF51735">
    <property type="entry name" value="NAD(P)-binding Rossmann-fold domains"/>
    <property type="match status" value="1"/>
</dbReference>
<dbReference type="InterPro" id="IPR036291">
    <property type="entry name" value="NAD(P)-bd_dom_sf"/>
</dbReference>
<organism evidence="2 3">
    <name type="scientific">Methylorubrum populi</name>
    <dbReference type="NCBI Taxonomy" id="223967"/>
    <lineage>
        <taxon>Bacteria</taxon>
        <taxon>Pseudomonadati</taxon>
        <taxon>Pseudomonadota</taxon>
        <taxon>Alphaproteobacteria</taxon>
        <taxon>Hyphomicrobiales</taxon>
        <taxon>Methylobacteriaceae</taxon>
        <taxon>Methylorubrum</taxon>
    </lineage>
</organism>
<dbReference type="PANTHER" id="PTHR45033:SF2">
    <property type="entry name" value="ZINC-TYPE ALCOHOL DEHYDROGENASE-LIKE PROTEIN C1773.06C"/>
    <property type="match status" value="1"/>
</dbReference>
<proteinExistence type="predicted"/>
<dbReference type="InterPro" id="IPR011032">
    <property type="entry name" value="GroES-like_sf"/>
</dbReference>
<dbReference type="CDD" id="cd08276">
    <property type="entry name" value="MDR7"/>
    <property type="match status" value="1"/>
</dbReference>
<accession>A0A160PH73</accession>
<dbReference type="Pfam" id="PF00107">
    <property type="entry name" value="ADH_zinc_N"/>
    <property type="match status" value="1"/>
</dbReference>
<dbReference type="GO" id="GO:0016491">
    <property type="term" value="F:oxidoreductase activity"/>
    <property type="evidence" value="ECO:0007669"/>
    <property type="project" value="InterPro"/>
</dbReference>
<dbReference type="SMART" id="SM00829">
    <property type="entry name" value="PKS_ER"/>
    <property type="match status" value="1"/>
</dbReference>
<dbReference type="InterPro" id="IPR013149">
    <property type="entry name" value="ADH-like_C"/>
</dbReference>
<sequence length="337" mass="35459">MRAYEMSAAAGLDSWKSVDRPTPEPGRGQVLVRMRAASLNYRDLLICQGRYPFAINLDRLIPVSDGAGEIVALGEGVRRFQGGERVAGIFSQSWLGGAQVADTWQTALGGAIDGVLTEYQVFDEDGLVVLPDHLSFEEGATLPCAAVTAWNALYGLKPLRAGETVLTLGTGGVSVFAIQLAHAAGARVIATSSSDAKLEKARVLGANETINYRTHPDWEHEVRRLTGGTGVDHVVEVGGTGTLPRSIASTRPGGHVGLIGLLAQGEAIDPLAILGASCIVRGVAVGPREMFEDMNRSIALHGIKPVIDRVFGFEEAPAALAALAEASHVGKIVIRIG</sequence>
<name>A0A160PH73_9HYPH</name>
<dbReference type="SUPFAM" id="SSF50129">
    <property type="entry name" value="GroES-like"/>
    <property type="match status" value="1"/>
</dbReference>
<dbReference type="InterPro" id="IPR052711">
    <property type="entry name" value="Zinc_ADH-like"/>
</dbReference>
<evidence type="ECO:0000259" key="1">
    <source>
        <dbReference type="SMART" id="SM00829"/>
    </source>
</evidence>
<dbReference type="InterPro" id="IPR013154">
    <property type="entry name" value="ADH-like_N"/>
</dbReference>
<dbReference type="EMBL" id="AP014809">
    <property type="protein sequence ID" value="BAU92075.1"/>
    <property type="molecule type" value="Genomic_DNA"/>
</dbReference>
<gene>
    <name evidence="2" type="ORF">MPPM_3470</name>
</gene>